<proteinExistence type="predicted"/>
<reference evidence="5" key="2">
    <citation type="submission" date="2021-04" db="EMBL/GenBank/DDBJ databases">
        <authorList>
            <person name="Podell S."/>
        </authorList>
    </citation>
    <scope>NUCLEOTIDE SEQUENCE</scope>
    <source>
        <strain evidence="5">Hildebrandi</strain>
    </source>
</reference>
<dbReference type="Pfam" id="PF01232">
    <property type="entry name" value="Mannitol_dh"/>
    <property type="match status" value="1"/>
</dbReference>
<dbReference type="GO" id="GO:0019594">
    <property type="term" value="P:mannitol metabolic process"/>
    <property type="evidence" value="ECO:0007669"/>
    <property type="project" value="InterPro"/>
</dbReference>
<sequence>MQLLSKKALAVMTTAGLQYDRDAIQPGILHFSTGNFHRAHQASYYHDLFETTNVDADRKWGIIEASVRQGGSYTEDVRPSLNDQDNLYTLVETDQRRVETHIIGSILSCLPYKKDHQPIKDMLLDENIKIASMTVTEGGYFIDTATGVFDPRNEDIQHDANNPNDPQTIFGLIVQALKHRRDQNLKPFTVMSCDNLPQKGVVARNTTVGLARLLDEDLADWIDQNVAFPCSMVDRITPAPTKELEESVKLDYEDHSMIFCEPFRQWVIENNFCNDRPSLDKVGAKFVNDVTPWEEAKLRILNAGHASMCYPAALLEIEFVHKAMDHDTISNFLDKMMANEILPQVPPVPNTNLKEYYATIRKRYQNPKLADRIDRNCENGSDRQTKFILPSLKACLQQGDDTTSVAGLATVSAMWCRYCMGETETGSEIRIKDELWETLSKMARDANDDPLVWVGMEEIYGDLGKEEKFQNAFENALKLCVDDGVEAAMKAYIDN</sequence>
<evidence type="ECO:0000256" key="1">
    <source>
        <dbReference type="ARBA" id="ARBA00023002"/>
    </source>
</evidence>
<dbReference type="InterPro" id="IPR013131">
    <property type="entry name" value="Mannitol_DH_N"/>
</dbReference>
<keyword evidence="7" id="KW-1185">Reference proteome</keyword>
<evidence type="ECO:0000313" key="6">
    <source>
        <dbReference type="EMBL" id="KAG7365733.1"/>
    </source>
</evidence>
<keyword evidence="2" id="KW-0520">NAD</keyword>
<evidence type="ECO:0000259" key="3">
    <source>
        <dbReference type="Pfam" id="PF01232"/>
    </source>
</evidence>
<dbReference type="EMBL" id="JAGRRH010000017">
    <property type="protein sequence ID" value="KAG7351634.1"/>
    <property type="molecule type" value="Genomic_DNA"/>
</dbReference>
<reference evidence="5" key="1">
    <citation type="journal article" date="2021" name="Sci. Rep.">
        <title>Diploid genomic architecture of Nitzschia inconspicua, an elite biomass production diatom.</title>
        <authorList>
            <person name="Oliver A."/>
            <person name="Podell S."/>
            <person name="Pinowska A."/>
            <person name="Traller J.C."/>
            <person name="Smith S.R."/>
            <person name="McClure R."/>
            <person name="Beliaev A."/>
            <person name="Bohutskyi P."/>
            <person name="Hill E.A."/>
            <person name="Rabines A."/>
            <person name="Zheng H."/>
            <person name="Allen L.Z."/>
            <person name="Kuo A."/>
            <person name="Grigoriev I.V."/>
            <person name="Allen A.E."/>
            <person name="Hazlebeck D."/>
            <person name="Allen E.E."/>
        </authorList>
    </citation>
    <scope>NUCLEOTIDE SEQUENCE</scope>
    <source>
        <strain evidence="5">Hildebrandi</strain>
    </source>
</reference>
<evidence type="ECO:0000313" key="5">
    <source>
        <dbReference type="EMBL" id="KAG7351634.1"/>
    </source>
</evidence>
<dbReference type="GO" id="GO:0016616">
    <property type="term" value="F:oxidoreductase activity, acting on the CH-OH group of donors, NAD or NADP as acceptor"/>
    <property type="evidence" value="ECO:0007669"/>
    <property type="project" value="TreeGrafter"/>
</dbReference>
<dbReference type="PROSITE" id="PS00974">
    <property type="entry name" value="MANNITOL_DHGENASE"/>
    <property type="match status" value="1"/>
</dbReference>
<dbReference type="OrthoDB" id="418169at2759"/>
<evidence type="ECO:0000259" key="4">
    <source>
        <dbReference type="Pfam" id="PF08125"/>
    </source>
</evidence>
<dbReference type="Pfam" id="PF08125">
    <property type="entry name" value="Mannitol_dh_C"/>
    <property type="match status" value="1"/>
</dbReference>
<dbReference type="Proteomes" id="UP000693970">
    <property type="component" value="Unassembled WGS sequence"/>
</dbReference>
<organism evidence="5 7">
    <name type="scientific">Nitzschia inconspicua</name>
    <dbReference type="NCBI Taxonomy" id="303405"/>
    <lineage>
        <taxon>Eukaryota</taxon>
        <taxon>Sar</taxon>
        <taxon>Stramenopiles</taxon>
        <taxon>Ochrophyta</taxon>
        <taxon>Bacillariophyta</taxon>
        <taxon>Bacillariophyceae</taxon>
        <taxon>Bacillariophycidae</taxon>
        <taxon>Bacillariales</taxon>
        <taxon>Bacillariaceae</taxon>
        <taxon>Nitzschia</taxon>
    </lineage>
</organism>
<gene>
    <name evidence="5" type="ORF">IV203_007682</name>
    <name evidence="6" type="ORF">IV203_028403</name>
</gene>
<dbReference type="PANTHER" id="PTHR43362:SF1">
    <property type="entry name" value="MANNITOL DEHYDROGENASE 2-RELATED"/>
    <property type="match status" value="1"/>
</dbReference>
<dbReference type="AlphaFoldDB" id="A0A9K3KX50"/>
<protein>
    <submittedName>
        <fullName evidence="5">Mannitol dehydrogenase</fullName>
    </submittedName>
</protein>
<evidence type="ECO:0000256" key="2">
    <source>
        <dbReference type="ARBA" id="ARBA00023027"/>
    </source>
</evidence>
<dbReference type="EMBL" id="JAGRRH010000007">
    <property type="protein sequence ID" value="KAG7365733.1"/>
    <property type="molecule type" value="Genomic_DNA"/>
</dbReference>
<feature type="domain" description="Mannitol dehydrogenase C-terminal" evidence="4">
    <location>
        <begin position="289"/>
        <end position="478"/>
    </location>
</feature>
<dbReference type="InterPro" id="IPR050988">
    <property type="entry name" value="Mannitol_DH/Oxidoreductase"/>
</dbReference>
<feature type="domain" description="Mannitol dehydrogenase N-terminal" evidence="3">
    <location>
        <begin position="27"/>
        <end position="281"/>
    </location>
</feature>
<dbReference type="InterPro" id="IPR013118">
    <property type="entry name" value="Mannitol_DH_C"/>
</dbReference>
<name>A0A9K3KX50_9STRA</name>
<comment type="caution">
    <text evidence="5">The sequence shown here is derived from an EMBL/GenBank/DDBJ whole genome shotgun (WGS) entry which is preliminary data.</text>
</comment>
<dbReference type="PANTHER" id="PTHR43362">
    <property type="entry name" value="MANNITOL DEHYDROGENASE DSF1-RELATED"/>
    <property type="match status" value="1"/>
</dbReference>
<accession>A0A9K3KX50</accession>
<keyword evidence="1" id="KW-0560">Oxidoreductase</keyword>
<dbReference type="InterPro" id="IPR023027">
    <property type="entry name" value="Mannitol_DH_CS"/>
</dbReference>
<evidence type="ECO:0000313" key="7">
    <source>
        <dbReference type="Proteomes" id="UP000693970"/>
    </source>
</evidence>